<accession>A0ABS7PZ32</accession>
<sequence>MGKSGQLALRLTIGCSATVLALAIGQAPAVAMAQSVRAKTAIQLPAQPLEQSLKDVARRTGVNILFSPALVSGRRASAIDGTMTAEDAVSRLIAGTNLKIIGDGRGGIVLRVRQMGEARAARGAATDPISAGAGQALAAQGDDTAGDIIVTATKSRQRLVDVPASITAETGAQLRRRGATQLQDIVATTPGLSNPGQGSGNGTNLVIRGVTTDRSASLKQSTVSVLFDDIPVDPATAGLEATNLRIVDVERIEVLRGPQGTLFGSGSLSGAVRYITNKPDATRISGSIEGSFAGTKSGADSQWGNAVLNLPLVADRVAVRAVGYAFDEGGWVDNIPFDRRNVNRNRTYGGRIGLLAQATDRLRVTLTGAYQHSRDYAGGESLYFQPAGSDKQVSTNRDSGDSSVKSTIANLGLTYDLGGVSLFSSSTYLHRKVEFLQDFGFYTDLLQLQFGLPALDNATPGRTYNSANIFMQELRVASNGQGPFRWTLGAFYLRSRTPRGGQTVTAPGLLPYLGTDNLIDVSAPGGQEEISGFGEATYSIADTLDLTAGLRVAKTSLDITSTSSGLLVTGSGTDVFVSHAPSDETSVNPRVSLLYRPTGQLSLYAQAARGYRVGGANLTAGLAGPGIPLTYKSDTLWNYEVGIKTSLMDGRLQINADVYYIDWSDLQISLDNNNINYTGNAGAARLYGFEAEVAAKPASWLDLGGSLALNDAALTQDTPNLVRPNGVVGVTAGQRLPASSRVQAAAYAQLNFRIGDDPAYVRASGQYVGPAYSDFASEGIRFGDYGTVDLRAGIVHDAVEITVFVRNLLDGDGKRSASPAFTLGPIFGSAQNAYRVRPRQIGLTGRIDF</sequence>
<dbReference type="RefSeq" id="WP_222992697.1">
    <property type="nucleotide sequence ID" value="NZ_JAINVV010000012.1"/>
</dbReference>
<dbReference type="InterPro" id="IPR012910">
    <property type="entry name" value="Plug_dom"/>
</dbReference>
<dbReference type="PROSITE" id="PS52016">
    <property type="entry name" value="TONB_DEPENDENT_REC_3"/>
    <property type="match status" value="1"/>
</dbReference>
<evidence type="ECO:0000313" key="15">
    <source>
        <dbReference type="EMBL" id="MBY8825602.1"/>
    </source>
</evidence>
<dbReference type="InterPro" id="IPR036942">
    <property type="entry name" value="Beta-barrel_TonB_sf"/>
</dbReference>
<keyword evidence="15" id="KW-0675">Receptor</keyword>
<evidence type="ECO:0000256" key="4">
    <source>
        <dbReference type="ARBA" id="ARBA00022496"/>
    </source>
</evidence>
<keyword evidence="8 12" id="KW-0798">TonB box</keyword>
<dbReference type="PANTHER" id="PTHR32552">
    <property type="entry name" value="FERRICHROME IRON RECEPTOR-RELATED"/>
    <property type="match status" value="1"/>
</dbReference>
<keyword evidence="16" id="KW-1185">Reference proteome</keyword>
<dbReference type="SUPFAM" id="SSF56935">
    <property type="entry name" value="Porins"/>
    <property type="match status" value="1"/>
</dbReference>
<evidence type="ECO:0000256" key="1">
    <source>
        <dbReference type="ARBA" id="ARBA00004571"/>
    </source>
</evidence>
<evidence type="ECO:0000256" key="3">
    <source>
        <dbReference type="ARBA" id="ARBA00022452"/>
    </source>
</evidence>
<reference evidence="15 16" key="1">
    <citation type="submission" date="2021-08" db="EMBL/GenBank/DDBJ databases">
        <authorList>
            <person name="Tuo L."/>
        </authorList>
    </citation>
    <scope>NUCLEOTIDE SEQUENCE [LARGE SCALE GENOMIC DNA]</scope>
    <source>
        <strain evidence="15 16">JCM 31229</strain>
    </source>
</reference>
<evidence type="ECO:0000256" key="12">
    <source>
        <dbReference type="RuleBase" id="RU003357"/>
    </source>
</evidence>
<dbReference type="InterPro" id="IPR011662">
    <property type="entry name" value="Secretin/TonB_short_N"/>
</dbReference>
<dbReference type="Pfam" id="PF07715">
    <property type="entry name" value="Plug"/>
    <property type="match status" value="1"/>
</dbReference>
<keyword evidence="9 11" id="KW-0472">Membrane</keyword>
<evidence type="ECO:0000256" key="5">
    <source>
        <dbReference type="ARBA" id="ARBA00022692"/>
    </source>
</evidence>
<keyword evidence="6" id="KW-0408">Iron</keyword>
<organism evidence="15 16">
    <name type="scientific">Sphingomonas colocasiae</name>
    <dbReference type="NCBI Taxonomy" id="1848973"/>
    <lineage>
        <taxon>Bacteria</taxon>
        <taxon>Pseudomonadati</taxon>
        <taxon>Pseudomonadota</taxon>
        <taxon>Alphaproteobacteria</taxon>
        <taxon>Sphingomonadales</taxon>
        <taxon>Sphingomonadaceae</taxon>
        <taxon>Sphingomonas</taxon>
    </lineage>
</organism>
<dbReference type="PANTHER" id="PTHR32552:SF81">
    <property type="entry name" value="TONB-DEPENDENT OUTER MEMBRANE RECEPTOR"/>
    <property type="match status" value="1"/>
</dbReference>
<proteinExistence type="inferred from homology"/>
<dbReference type="SMART" id="SM00965">
    <property type="entry name" value="STN"/>
    <property type="match status" value="1"/>
</dbReference>
<dbReference type="Gene3D" id="2.40.170.20">
    <property type="entry name" value="TonB-dependent receptor, beta-barrel domain"/>
    <property type="match status" value="1"/>
</dbReference>
<keyword evidence="4" id="KW-0410">Iron transport</keyword>
<evidence type="ECO:0000256" key="9">
    <source>
        <dbReference type="ARBA" id="ARBA00023136"/>
    </source>
</evidence>
<comment type="caution">
    <text evidence="15">The sequence shown here is derived from an EMBL/GenBank/DDBJ whole genome shotgun (WGS) entry which is preliminary data.</text>
</comment>
<dbReference type="Gene3D" id="3.55.50.30">
    <property type="match status" value="1"/>
</dbReference>
<comment type="subcellular location">
    <subcellularLocation>
        <location evidence="1 11">Cell outer membrane</location>
        <topology evidence="1 11">Multi-pass membrane protein</topology>
    </subcellularLocation>
</comment>
<keyword evidence="7" id="KW-0406">Ion transport</keyword>
<keyword evidence="13" id="KW-0732">Signal</keyword>
<keyword evidence="3 11" id="KW-1134">Transmembrane beta strand</keyword>
<evidence type="ECO:0000256" key="8">
    <source>
        <dbReference type="ARBA" id="ARBA00023077"/>
    </source>
</evidence>
<evidence type="ECO:0000256" key="13">
    <source>
        <dbReference type="SAM" id="SignalP"/>
    </source>
</evidence>
<evidence type="ECO:0000313" key="16">
    <source>
        <dbReference type="Proteomes" id="UP000706039"/>
    </source>
</evidence>
<feature type="chain" id="PRO_5045679267" evidence="13">
    <location>
        <begin position="34"/>
        <end position="849"/>
    </location>
</feature>
<keyword evidence="5 11" id="KW-0812">Transmembrane</keyword>
<feature type="signal peptide" evidence="13">
    <location>
        <begin position="1"/>
        <end position="33"/>
    </location>
</feature>
<name>A0ABS7PZ32_9SPHN</name>
<dbReference type="InterPro" id="IPR039426">
    <property type="entry name" value="TonB-dep_rcpt-like"/>
</dbReference>
<feature type="domain" description="Secretin/TonB short N-terminal" evidence="14">
    <location>
        <begin position="62"/>
        <end position="113"/>
    </location>
</feature>
<gene>
    <name evidence="15" type="ORF">K7G82_25090</name>
</gene>
<keyword evidence="10 11" id="KW-0998">Cell outer membrane</keyword>
<evidence type="ECO:0000256" key="10">
    <source>
        <dbReference type="ARBA" id="ARBA00023237"/>
    </source>
</evidence>
<dbReference type="CDD" id="cd01347">
    <property type="entry name" value="ligand_gated_channel"/>
    <property type="match status" value="1"/>
</dbReference>
<dbReference type="InterPro" id="IPR000531">
    <property type="entry name" value="Beta-barrel_TonB"/>
</dbReference>
<dbReference type="EMBL" id="JAINVV010000012">
    <property type="protein sequence ID" value="MBY8825602.1"/>
    <property type="molecule type" value="Genomic_DNA"/>
</dbReference>
<dbReference type="Pfam" id="PF00593">
    <property type="entry name" value="TonB_dep_Rec_b-barrel"/>
    <property type="match status" value="1"/>
</dbReference>
<evidence type="ECO:0000256" key="6">
    <source>
        <dbReference type="ARBA" id="ARBA00023004"/>
    </source>
</evidence>
<comment type="similarity">
    <text evidence="11 12">Belongs to the TonB-dependent receptor family.</text>
</comment>
<evidence type="ECO:0000256" key="11">
    <source>
        <dbReference type="PROSITE-ProRule" id="PRU01360"/>
    </source>
</evidence>
<protein>
    <submittedName>
        <fullName evidence="15">TonB-dependent receptor</fullName>
    </submittedName>
</protein>
<evidence type="ECO:0000259" key="14">
    <source>
        <dbReference type="SMART" id="SM00965"/>
    </source>
</evidence>
<evidence type="ECO:0000256" key="2">
    <source>
        <dbReference type="ARBA" id="ARBA00022448"/>
    </source>
</evidence>
<evidence type="ECO:0000256" key="7">
    <source>
        <dbReference type="ARBA" id="ARBA00023065"/>
    </source>
</evidence>
<dbReference type="Proteomes" id="UP000706039">
    <property type="component" value="Unassembled WGS sequence"/>
</dbReference>
<keyword evidence="2 11" id="KW-0813">Transport</keyword>